<dbReference type="Gene3D" id="3.40.50.720">
    <property type="entry name" value="NAD(P)-binding Rossmann-like Domain"/>
    <property type="match status" value="1"/>
</dbReference>
<accession>A0A270NH56</accession>
<dbReference type="AlphaFoldDB" id="A0A270NH56"/>
<protein>
    <submittedName>
        <fullName evidence="4">Short chain dehydrogenase</fullName>
    </submittedName>
</protein>
<dbReference type="GO" id="GO:0016020">
    <property type="term" value="C:membrane"/>
    <property type="evidence" value="ECO:0007669"/>
    <property type="project" value="TreeGrafter"/>
</dbReference>
<gene>
    <name evidence="4" type="ORF">CEK00_11525</name>
</gene>
<dbReference type="InterPro" id="IPR036291">
    <property type="entry name" value="NAD(P)-bd_dom_sf"/>
</dbReference>
<dbReference type="PANTHER" id="PTHR44196">
    <property type="entry name" value="DEHYDROGENASE/REDUCTASE SDR FAMILY MEMBER 7B"/>
    <property type="match status" value="1"/>
</dbReference>
<dbReference type="RefSeq" id="WP_095378034.1">
    <property type="nucleotide sequence ID" value="NZ_NJGC01000011.1"/>
</dbReference>
<evidence type="ECO:0000313" key="5">
    <source>
        <dbReference type="Proteomes" id="UP000216433"/>
    </source>
</evidence>
<dbReference type="Proteomes" id="UP000216433">
    <property type="component" value="Unassembled WGS sequence"/>
</dbReference>
<dbReference type="InterPro" id="IPR020904">
    <property type="entry name" value="Sc_DH/Rdtase_CS"/>
</dbReference>
<dbReference type="CDD" id="cd05233">
    <property type="entry name" value="SDR_c"/>
    <property type="match status" value="1"/>
</dbReference>
<dbReference type="InterPro" id="IPR002347">
    <property type="entry name" value="SDR_fam"/>
</dbReference>
<dbReference type="EMBL" id="NJGC01000011">
    <property type="protein sequence ID" value="PAM71486.1"/>
    <property type="molecule type" value="Genomic_DNA"/>
</dbReference>
<comment type="similarity">
    <text evidence="1">Belongs to the short-chain dehydrogenases/reductases (SDR) family.</text>
</comment>
<organism evidence="4 5">
    <name type="scientific">Stenotrophomonas maltophilia</name>
    <name type="common">Pseudomonas maltophilia</name>
    <name type="synonym">Xanthomonas maltophilia</name>
    <dbReference type="NCBI Taxonomy" id="40324"/>
    <lineage>
        <taxon>Bacteria</taxon>
        <taxon>Pseudomonadati</taxon>
        <taxon>Pseudomonadota</taxon>
        <taxon>Gammaproteobacteria</taxon>
        <taxon>Lysobacterales</taxon>
        <taxon>Lysobacteraceae</taxon>
        <taxon>Stenotrophomonas</taxon>
        <taxon>Stenotrophomonas maltophilia group</taxon>
    </lineage>
</organism>
<name>A0A270NH56_STEMA</name>
<dbReference type="SUPFAM" id="SSF51735">
    <property type="entry name" value="NAD(P)-binding Rossmann-fold domains"/>
    <property type="match status" value="1"/>
</dbReference>
<evidence type="ECO:0000256" key="3">
    <source>
        <dbReference type="SAM" id="MobiDB-lite"/>
    </source>
</evidence>
<evidence type="ECO:0000256" key="2">
    <source>
        <dbReference type="ARBA" id="ARBA00023002"/>
    </source>
</evidence>
<dbReference type="NCBIfam" id="NF006565">
    <property type="entry name" value="PRK09072.1"/>
    <property type="match status" value="1"/>
</dbReference>
<dbReference type="PRINTS" id="PR00081">
    <property type="entry name" value="GDHRDH"/>
</dbReference>
<dbReference type="PROSITE" id="PS00061">
    <property type="entry name" value="ADH_SHORT"/>
    <property type="match status" value="1"/>
</dbReference>
<evidence type="ECO:0000313" key="4">
    <source>
        <dbReference type="EMBL" id="PAM71486.1"/>
    </source>
</evidence>
<dbReference type="GO" id="GO:0016491">
    <property type="term" value="F:oxidoreductase activity"/>
    <property type="evidence" value="ECO:0007669"/>
    <property type="project" value="UniProtKB-KW"/>
</dbReference>
<comment type="caution">
    <text evidence="4">The sequence shown here is derived from an EMBL/GenBank/DDBJ whole genome shotgun (WGS) entry which is preliminary data.</text>
</comment>
<keyword evidence="2" id="KW-0560">Oxidoreductase</keyword>
<feature type="region of interest" description="Disordered" evidence="3">
    <location>
        <begin position="258"/>
        <end position="286"/>
    </location>
</feature>
<sequence length="286" mass="29611">MDLRGRTVVLTGASGGIGRLLCGGLVGEGAQVVAVGRGRDRLQALTDTLPEGGVIPVVADIGTAAGRGTLLAKIDALSRPPSVLVVGHASAAFGLFGAQTEQALDQLMQTNLVGSMLLIRALLPLLERQSHASVAVLGSTFGSLAFPGFAAYSASKFGLRGLVEGLGREYAGSTVKFQYLSPRATRTDFNSGAVDAMNAELGVSHDSAEKVATALLQALRSGNPRLQIGWPERLFARLNGLLPELVDRSLRKQLPIVRRHASSGTTAASSSASPPSKDTSHEAHAG</sequence>
<dbReference type="PANTHER" id="PTHR44196:SF1">
    <property type="entry name" value="DEHYDROGENASE_REDUCTASE SDR FAMILY MEMBER 7B"/>
    <property type="match status" value="1"/>
</dbReference>
<feature type="compositionally biased region" description="Low complexity" evidence="3">
    <location>
        <begin position="262"/>
        <end position="276"/>
    </location>
</feature>
<evidence type="ECO:0000256" key="1">
    <source>
        <dbReference type="ARBA" id="ARBA00006484"/>
    </source>
</evidence>
<proteinExistence type="inferred from homology"/>
<dbReference type="Pfam" id="PF00106">
    <property type="entry name" value="adh_short"/>
    <property type="match status" value="1"/>
</dbReference>
<reference evidence="4 5" key="1">
    <citation type="submission" date="2017-06" db="EMBL/GenBank/DDBJ databases">
        <title>Genome sequencing and assembly of Stenotrophomonas maltophilia DF07.</title>
        <authorList>
            <person name="Iyer R."/>
        </authorList>
    </citation>
    <scope>NUCLEOTIDE SEQUENCE [LARGE SCALE GENOMIC DNA]</scope>
    <source>
        <strain evidence="4 5">DF07</strain>
    </source>
</reference>